<feature type="region of interest" description="Disordered" evidence="1">
    <location>
        <begin position="518"/>
        <end position="555"/>
    </location>
</feature>
<gene>
    <name evidence="3" type="ORF">CRG98_013300</name>
</gene>
<organism evidence="3 4">
    <name type="scientific">Punica granatum</name>
    <name type="common">Pomegranate</name>
    <dbReference type="NCBI Taxonomy" id="22663"/>
    <lineage>
        <taxon>Eukaryota</taxon>
        <taxon>Viridiplantae</taxon>
        <taxon>Streptophyta</taxon>
        <taxon>Embryophyta</taxon>
        <taxon>Tracheophyta</taxon>
        <taxon>Spermatophyta</taxon>
        <taxon>Magnoliopsida</taxon>
        <taxon>eudicotyledons</taxon>
        <taxon>Gunneridae</taxon>
        <taxon>Pentapetalae</taxon>
        <taxon>rosids</taxon>
        <taxon>malvids</taxon>
        <taxon>Myrtales</taxon>
        <taxon>Lythraceae</taxon>
        <taxon>Punica</taxon>
    </lineage>
</organism>
<dbReference type="EMBL" id="PGOL01000679">
    <property type="protein sequence ID" value="PKI66338.1"/>
    <property type="molecule type" value="Genomic_DNA"/>
</dbReference>
<evidence type="ECO:0000256" key="1">
    <source>
        <dbReference type="SAM" id="MobiDB-lite"/>
    </source>
</evidence>
<proteinExistence type="predicted"/>
<keyword evidence="4" id="KW-1185">Reference proteome</keyword>
<dbReference type="AlphaFoldDB" id="A0A2I0KCR9"/>
<dbReference type="Pfam" id="PF24924">
    <property type="entry name" value="DUF7745"/>
    <property type="match status" value="1"/>
</dbReference>
<sequence>MPTRDIVVSNQFATIQSRLAILLGLRNEEIRRELQYGWEHGIRTEWLIDFIRARALNATRESYQRDACHGFLLLIYGTILFPYSSNLIDGALAQVVLQVVGGHSYVEAVLVETIRSLDYVREARRGRMRGSPHLFQIWLLAHIRPFGSSHPFSCITDERSLIPESSDSSATNRTFLKMRIALHTSSRGQTLQLHSRIGFYGFGKFDDCGALASFRSFTSRSMPPMRSELSQLLQRTWHSSICTDSHLLVGYTCHEFRTHCKLIFPTQRAQSKYSQLKSHRHPTRACRRMVEEQQPVISEQDMPPMPAHSPPQGTHALPPPAPVASAAYAGTLPAQLPLPAQNRASLSYTPPPERRTTVDPNPVAPPIYVTNSEDVSFLAMTYVPTVYPVSDPLPPPPAPTSVPLPPATFLSMDYATLTLPPLTIPTQPPIYIVPPPTVPPIMLVQAPAPTAFEAYATEWRGKAAKHIPPISEIQQVQLFHSTLKGVYYSHHLSHASSFFELIEAGKKLDMGIKLARIEGPTSKKEGEAPKKQATGTSIRTKDATVSAVNPGLQPR</sequence>
<feature type="domain" description="DUF7745" evidence="2">
    <location>
        <begin position="16"/>
        <end position="143"/>
    </location>
</feature>
<evidence type="ECO:0000259" key="2">
    <source>
        <dbReference type="Pfam" id="PF24924"/>
    </source>
</evidence>
<dbReference type="Proteomes" id="UP000233551">
    <property type="component" value="Unassembled WGS sequence"/>
</dbReference>
<reference evidence="3 4" key="1">
    <citation type="submission" date="2017-11" db="EMBL/GenBank/DDBJ databases">
        <title>De-novo sequencing of pomegranate (Punica granatum L.) genome.</title>
        <authorList>
            <person name="Akparov Z."/>
            <person name="Amiraslanov A."/>
            <person name="Hajiyeva S."/>
            <person name="Abbasov M."/>
            <person name="Kaur K."/>
            <person name="Hamwieh A."/>
            <person name="Solovyev V."/>
            <person name="Salamov A."/>
            <person name="Braich B."/>
            <person name="Kosarev P."/>
            <person name="Mahmoud A."/>
            <person name="Hajiyev E."/>
            <person name="Babayeva S."/>
            <person name="Izzatullayeva V."/>
            <person name="Mammadov A."/>
            <person name="Mammadov A."/>
            <person name="Sharifova S."/>
            <person name="Ojaghi J."/>
            <person name="Eynullazada K."/>
            <person name="Bayramov B."/>
            <person name="Abdulazimova A."/>
            <person name="Shahmuradov I."/>
        </authorList>
    </citation>
    <scope>NUCLEOTIDE SEQUENCE [LARGE SCALE GENOMIC DNA]</scope>
    <source>
        <strain evidence="4">cv. AG2017</strain>
        <tissue evidence="3">Leaf</tissue>
    </source>
</reference>
<comment type="caution">
    <text evidence="3">The sequence shown here is derived from an EMBL/GenBank/DDBJ whole genome shotgun (WGS) entry which is preliminary data.</text>
</comment>
<name>A0A2I0KCR9_PUNGR</name>
<feature type="compositionally biased region" description="Basic and acidic residues" evidence="1">
    <location>
        <begin position="521"/>
        <end position="530"/>
    </location>
</feature>
<accession>A0A2I0KCR9</accession>
<protein>
    <recommendedName>
        <fullName evidence="2">DUF7745 domain-containing protein</fullName>
    </recommendedName>
</protein>
<evidence type="ECO:0000313" key="3">
    <source>
        <dbReference type="EMBL" id="PKI66338.1"/>
    </source>
</evidence>
<evidence type="ECO:0000313" key="4">
    <source>
        <dbReference type="Proteomes" id="UP000233551"/>
    </source>
</evidence>
<dbReference type="InterPro" id="IPR056647">
    <property type="entry name" value="DUF7745"/>
</dbReference>